<organism evidence="1 2">
    <name type="scientific">Microbispora corallina</name>
    <dbReference type="NCBI Taxonomy" id="83302"/>
    <lineage>
        <taxon>Bacteria</taxon>
        <taxon>Bacillati</taxon>
        <taxon>Actinomycetota</taxon>
        <taxon>Actinomycetes</taxon>
        <taxon>Streptosporangiales</taxon>
        <taxon>Streptosporangiaceae</taxon>
        <taxon>Microbispora</taxon>
    </lineage>
</organism>
<keyword evidence="2" id="KW-1185">Reference proteome</keyword>
<gene>
    <name evidence="1" type="ORF">Mco01_39670</name>
</gene>
<dbReference type="EMBL" id="BOOC01000018">
    <property type="protein sequence ID" value="GIH40967.1"/>
    <property type="molecule type" value="Genomic_DNA"/>
</dbReference>
<protein>
    <submittedName>
        <fullName evidence="1">Uncharacterized protein</fullName>
    </submittedName>
</protein>
<comment type="caution">
    <text evidence="1">The sequence shown here is derived from an EMBL/GenBank/DDBJ whole genome shotgun (WGS) entry which is preliminary data.</text>
</comment>
<sequence>MSDDPGEKERLDESLQQLAAELREANGVVRVQRVTKEPPPGTRVGAVIADGAMVILLYAYGVRPVASIIRDWLRRHDKKKVSIEEHEDGRFQAAIVGYDDKTSLQLAERIMIRTEPRRAQENNGADDARE</sequence>
<dbReference type="Proteomes" id="UP000603904">
    <property type="component" value="Unassembled WGS sequence"/>
</dbReference>
<evidence type="ECO:0000313" key="1">
    <source>
        <dbReference type="EMBL" id="GIH40967.1"/>
    </source>
</evidence>
<name>A0ABQ4G1M1_9ACTN</name>
<evidence type="ECO:0000313" key="2">
    <source>
        <dbReference type="Proteomes" id="UP000603904"/>
    </source>
</evidence>
<proteinExistence type="predicted"/>
<accession>A0ABQ4G1M1</accession>
<reference evidence="1 2" key="1">
    <citation type="submission" date="2021-01" db="EMBL/GenBank/DDBJ databases">
        <title>Whole genome shotgun sequence of Microbispora corallina NBRC 16416.</title>
        <authorList>
            <person name="Komaki H."/>
            <person name="Tamura T."/>
        </authorList>
    </citation>
    <scope>NUCLEOTIDE SEQUENCE [LARGE SCALE GENOMIC DNA]</scope>
    <source>
        <strain evidence="1 2">NBRC 16416</strain>
    </source>
</reference>